<sequence>MRRVSHCDTMCRRVTSDSFVQSGSQSKVTMVLCSSTECLYAPRKVVCSFCTPIRSVLSHRPRPQWPSGKVSTSGPEDRRFETRFPRRSAVYGACCTLNHT</sequence>
<proteinExistence type="predicted"/>
<protein>
    <submittedName>
        <fullName evidence="1">Uncharacterized protein</fullName>
    </submittedName>
</protein>
<evidence type="ECO:0000313" key="1">
    <source>
        <dbReference type="EMBL" id="GBO40285.1"/>
    </source>
</evidence>
<organism evidence="1 2">
    <name type="scientific">Araneus ventricosus</name>
    <name type="common">Orbweaver spider</name>
    <name type="synonym">Epeira ventricosa</name>
    <dbReference type="NCBI Taxonomy" id="182803"/>
    <lineage>
        <taxon>Eukaryota</taxon>
        <taxon>Metazoa</taxon>
        <taxon>Ecdysozoa</taxon>
        <taxon>Arthropoda</taxon>
        <taxon>Chelicerata</taxon>
        <taxon>Arachnida</taxon>
        <taxon>Araneae</taxon>
        <taxon>Araneomorphae</taxon>
        <taxon>Entelegynae</taxon>
        <taxon>Araneoidea</taxon>
        <taxon>Araneidae</taxon>
        <taxon>Araneus</taxon>
    </lineage>
</organism>
<reference evidence="1 2" key="1">
    <citation type="journal article" date="2019" name="Sci. Rep.">
        <title>Orb-weaving spider Araneus ventricosus genome elucidates the spidroin gene catalogue.</title>
        <authorList>
            <person name="Kono N."/>
            <person name="Nakamura H."/>
            <person name="Ohtoshi R."/>
            <person name="Moran D.A.P."/>
            <person name="Shinohara A."/>
            <person name="Yoshida Y."/>
            <person name="Fujiwara M."/>
            <person name="Mori M."/>
            <person name="Tomita M."/>
            <person name="Arakawa K."/>
        </authorList>
    </citation>
    <scope>NUCLEOTIDE SEQUENCE [LARGE SCALE GENOMIC DNA]</scope>
</reference>
<dbReference type="EMBL" id="BGPR01065474">
    <property type="protein sequence ID" value="GBO40285.1"/>
    <property type="molecule type" value="Genomic_DNA"/>
</dbReference>
<dbReference type="AlphaFoldDB" id="A0A4Y2WS27"/>
<accession>A0A4Y2WS27</accession>
<dbReference type="OrthoDB" id="5538176at2759"/>
<comment type="caution">
    <text evidence="1">The sequence shown here is derived from an EMBL/GenBank/DDBJ whole genome shotgun (WGS) entry which is preliminary data.</text>
</comment>
<dbReference type="Proteomes" id="UP000499080">
    <property type="component" value="Unassembled WGS sequence"/>
</dbReference>
<gene>
    <name evidence="1" type="ORF">AVEN_6250_1</name>
</gene>
<name>A0A4Y2WS27_ARAVE</name>
<keyword evidence="2" id="KW-1185">Reference proteome</keyword>
<evidence type="ECO:0000313" key="2">
    <source>
        <dbReference type="Proteomes" id="UP000499080"/>
    </source>
</evidence>